<feature type="signal peptide" evidence="3">
    <location>
        <begin position="1"/>
        <end position="23"/>
    </location>
</feature>
<keyword evidence="2" id="KW-0175">Coiled coil</keyword>
<name>A0A6P4FGD3_DRORH</name>
<dbReference type="InterPro" id="IPR014716">
    <property type="entry name" value="Fibrinogen_a/b/g_C_1"/>
</dbReference>
<dbReference type="InterPro" id="IPR050373">
    <property type="entry name" value="Fibrinogen_C-term_domain"/>
</dbReference>
<evidence type="ECO:0000256" key="2">
    <source>
        <dbReference type="SAM" id="Coils"/>
    </source>
</evidence>
<evidence type="ECO:0000256" key="3">
    <source>
        <dbReference type="SAM" id="SignalP"/>
    </source>
</evidence>
<dbReference type="SUPFAM" id="SSF56496">
    <property type="entry name" value="Fibrinogen C-terminal domain-like"/>
    <property type="match status" value="1"/>
</dbReference>
<dbReference type="Gene3D" id="3.90.215.10">
    <property type="entry name" value="Gamma Fibrinogen, chain A, domain 1"/>
    <property type="match status" value="1"/>
</dbReference>
<dbReference type="PROSITE" id="PS00514">
    <property type="entry name" value="FIBRINOGEN_C_1"/>
    <property type="match status" value="1"/>
</dbReference>
<accession>A0A6P4FGD3</accession>
<gene>
    <name evidence="5" type="primary">LOC108050910</name>
</gene>
<keyword evidence="3" id="KW-0732">Signal</keyword>
<reference evidence="5" key="1">
    <citation type="submission" date="2025-08" db="UniProtKB">
        <authorList>
            <consortium name="RefSeq"/>
        </authorList>
    </citation>
    <scope>IDENTIFICATION</scope>
</reference>
<evidence type="ECO:0000259" key="4">
    <source>
        <dbReference type="PROSITE" id="PS51406"/>
    </source>
</evidence>
<keyword evidence="1" id="KW-1015">Disulfide bond</keyword>
<dbReference type="InterPro" id="IPR002181">
    <property type="entry name" value="Fibrinogen_a/b/g_C_dom"/>
</dbReference>
<feature type="domain" description="Fibrinogen C-terminal" evidence="4">
    <location>
        <begin position="257"/>
        <end position="463"/>
    </location>
</feature>
<dbReference type="AlphaFoldDB" id="A0A6P4FGD3"/>
<dbReference type="PROSITE" id="PS51406">
    <property type="entry name" value="FIBRINOGEN_C_2"/>
    <property type="match status" value="1"/>
</dbReference>
<feature type="chain" id="PRO_5028154395" evidence="3">
    <location>
        <begin position="24"/>
        <end position="466"/>
    </location>
</feature>
<proteinExistence type="predicted"/>
<feature type="coiled-coil region" evidence="2">
    <location>
        <begin position="211"/>
        <end position="245"/>
    </location>
</feature>
<dbReference type="OrthoDB" id="6145874at2759"/>
<dbReference type="CDD" id="cd00087">
    <property type="entry name" value="FReD"/>
    <property type="match status" value="1"/>
</dbReference>
<dbReference type="PANTHER" id="PTHR19143">
    <property type="entry name" value="FIBRINOGEN/TENASCIN/ANGIOPOEITIN"/>
    <property type="match status" value="1"/>
</dbReference>
<dbReference type="SMART" id="SM00186">
    <property type="entry name" value="FBG"/>
    <property type="match status" value="1"/>
</dbReference>
<evidence type="ECO:0000313" key="5">
    <source>
        <dbReference type="RefSeq" id="XP_016988314.1"/>
    </source>
</evidence>
<dbReference type="GO" id="GO:0005615">
    <property type="term" value="C:extracellular space"/>
    <property type="evidence" value="ECO:0007669"/>
    <property type="project" value="TreeGrafter"/>
</dbReference>
<dbReference type="RefSeq" id="XP_016988314.1">
    <property type="nucleotide sequence ID" value="XM_017132825.1"/>
</dbReference>
<sequence length="466" mass="53658">MKSNHSVFFLLISALEHLSLVHGANYQQTSQETNQYLENQCKEYTMKNSDSIVRLNPAVDSIDKLKDTIKDLQVKLGIVEGQIKSKEDHLKEIGTLQIRLVNAECQVQIKNQIYIKDKEISEQTEQLKYKDQQIEYQKEEIKKKDDKINTLAATINNCQNQLVYAEGQIRIKDELISFKVEEIKVKTENLKCKEHLIESNDKQIMDQVEQIKNKAEEMNIISNQLKDVKAQVASKNNQIDGLNSHIKTVSEELTARLLKCNPPESCPSGIYNISNQRMPLFKVPCSLDGWMVIQRRQDGSENFTRNWQEYKDGFGDVRGEFFIGLEKIYQLTNADPHELSIKLGSVNGVYKYAHYDNFKIGSEKEFYELQLLGKYSGAAGDSLTHHRMAKFSTIDRDNDASSLDCAKKYSSGWWFVDCFKSSLNGKYHLSGTSAFGEGVNWHLWNEDYTTSLTFVEIIIRPKLYRK</sequence>
<organism evidence="5">
    <name type="scientific">Drosophila rhopaloa</name>
    <name type="common">Fruit fly</name>
    <dbReference type="NCBI Taxonomy" id="1041015"/>
    <lineage>
        <taxon>Eukaryota</taxon>
        <taxon>Metazoa</taxon>
        <taxon>Ecdysozoa</taxon>
        <taxon>Arthropoda</taxon>
        <taxon>Hexapoda</taxon>
        <taxon>Insecta</taxon>
        <taxon>Pterygota</taxon>
        <taxon>Neoptera</taxon>
        <taxon>Endopterygota</taxon>
        <taxon>Diptera</taxon>
        <taxon>Brachycera</taxon>
        <taxon>Muscomorpha</taxon>
        <taxon>Ephydroidea</taxon>
        <taxon>Drosophilidae</taxon>
        <taxon>Drosophila</taxon>
        <taxon>Sophophora</taxon>
    </lineage>
</organism>
<dbReference type="PANTHER" id="PTHR19143:SF327">
    <property type="entry name" value="FI21813P1-RELATED"/>
    <property type="match status" value="1"/>
</dbReference>
<dbReference type="InterPro" id="IPR020837">
    <property type="entry name" value="Fibrinogen_CS"/>
</dbReference>
<dbReference type="Pfam" id="PF00147">
    <property type="entry name" value="Fibrinogen_C"/>
    <property type="match status" value="1"/>
</dbReference>
<evidence type="ECO:0000256" key="1">
    <source>
        <dbReference type="ARBA" id="ARBA00023157"/>
    </source>
</evidence>
<dbReference type="InterPro" id="IPR036056">
    <property type="entry name" value="Fibrinogen-like_C"/>
</dbReference>
<protein>
    <submittedName>
        <fullName evidence="5">Fibrinogen-like protein 1 isoform X1</fullName>
    </submittedName>
</protein>